<dbReference type="InterPro" id="IPR016181">
    <property type="entry name" value="Acyl_CoA_acyltransferase"/>
</dbReference>
<gene>
    <name evidence="2" type="primary">txxe 2555</name>
    <name evidence="2" type="ORF">TXXE_10890</name>
</gene>
<evidence type="ECO:0000313" key="3">
    <source>
        <dbReference type="Proteomes" id="UP000681526"/>
    </source>
</evidence>
<dbReference type="Proteomes" id="UP000681526">
    <property type="component" value="Unassembled WGS sequence"/>
</dbReference>
<evidence type="ECO:0000313" key="2">
    <source>
        <dbReference type="EMBL" id="CAG5087431.1"/>
    </source>
</evidence>
<sequence length="184" mass="20657">MTGMMAEHDGDGGLPVELRGMRIVPMSAAHAEAICSWRYPPPYDRFNWPSWEEMSARGIEFGDPWLRKTQYAAVLNVRDELIGYVQFFPLLKVTRLGLGLRPDLCGKGAGAVLTRLAAEEALRRSPGDEVDLEVLAWNTRAIRAYEKAGFVLDDTYCRQTSAGPEMFHCMVYRPAIPQAPNHPF</sequence>
<organism evidence="2 3">
    <name type="scientific">Thermobacillus xylanilyticus</name>
    <dbReference type="NCBI Taxonomy" id="76633"/>
    <lineage>
        <taxon>Bacteria</taxon>
        <taxon>Bacillati</taxon>
        <taxon>Bacillota</taxon>
        <taxon>Bacilli</taxon>
        <taxon>Bacillales</taxon>
        <taxon>Paenibacillaceae</taxon>
        <taxon>Thermobacillus</taxon>
    </lineage>
</organism>
<proteinExistence type="predicted"/>
<dbReference type="SUPFAM" id="SSF55729">
    <property type="entry name" value="Acyl-CoA N-acyltransferases (Nat)"/>
    <property type="match status" value="1"/>
</dbReference>
<dbReference type="Gene3D" id="3.40.630.30">
    <property type="match status" value="1"/>
</dbReference>
<name>A0ABM8V5I9_THEXY</name>
<reference evidence="2 3" key="1">
    <citation type="submission" date="2021-04" db="EMBL/GenBank/DDBJ databases">
        <authorList>
            <person name="Rakotoarivonina H."/>
        </authorList>
    </citation>
    <scope>NUCLEOTIDE SEQUENCE [LARGE SCALE GENOMIC DNA]</scope>
    <source>
        <strain evidence="2 3">XE</strain>
    </source>
</reference>
<dbReference type="InterPro" id="IPR000182">
    <property type="entry name" value="GNAT_dom"/>
</dbReference>
<protein>
    <submittedName>
        <fullName evidence="2">Gcn5-like n-acetyltransferase</fullName>
    </submittedName>
</protein>
<dbReference type="EMBL" id="CAJRAY010000049">
    <property type="protein sequence ID" value="CAG5087431.1"/>
    <property type="molecule type" value="Genomic_DNA"/>
</dbReference>
<evidence type="ECO:0000259" key="1">
    <source>
        <dbReference type="PROSITE" id="PS51186"/>
    </source>
</evidence>
<dbReference type="RefSeq" id="WP_425315975.1">
    <property type="nucleotide sequence ID" value="NZ_CAJRAY010000049.1"/>
</dbReference>
<feature type="domain" description="N-acetyltransferase" evidence="1">
    <location>
        <begin position="21"/>
        <end position="176"/>
    </location>
</feature>
<accession>A0ABM8V5I9</accession>
<keyword evidence="3" id="KW-1185">Reference proteome</keyword>
<dbReference type="PROSITE" id="PS51186">
    <property type="entry name" value="GNAT"/>
    <property type="match status" value="1"/>
</dbReference>
<dbReference type="Pfam" id="PF00583">
    <property type="entry name" value="Acetyltransf_1"/>
    <property type="match status" value="1"/>
</dbReference>
<comment type="caution">
    <text evidence="2">The sequence shown here is derived from an EMBL/GenBank/DDBJ whole genome shotgun (WGS) entry which is preliminary data.</text>
</comment>